<dbReference type="Proteomes" id="UP000037460">
    <property type="component" value="Unassembled WGS sequence"/>
</dbReference>
<dbReference type="EMBL" id="JWZX01001755">
    <property type="protein sequence ID" value="KOO32514.1"/>
    <property type="molecule type" value="Genomic_DNA"/>
</dbReference>
<organism evidence="3 4">
    <name type="scientific">Chrysochromulina tobinii</name>
    <dbReference type="NCBI Taxonomy" id="1460289"/>
    <lineage>
        <taxon>Eukaryota</taxon>
        <taxon>Haptista</taxon>
        <taxon>Haptophyta</taxon>
        <taxon>Prymnesiophyceae</taxon>
        <taxon>Prymnesiales</taxon>
        <taxon>Chrysochromulinaceae</taxon>
        <taxon>Chrysochromulina</taxon>
    </lineage>
</organism>
<comment type="caution">
    <text evidence="3">The sequence shown here is derived from an EMBL/GenBank/DDBJ whole genome shotgun (WGS) entry which is preliminary data.</text>
</comment>
<evidence type="ECO:0000256" key="1">
    <source>
        <dbReference type="SAM" id="MobiDB-lite"/>
    </source>
</evidence>
<proteinExistence type="predicted"/>
<evidence type="ECO:0000313" key="4">
    <source>
        <dbReference type="Proteomes" id="UP000037460"/>
    </source>
</evidence>
<evidence type="ECO:0000256" key="2">
    <source>
        <dbReference type="SAM" id="Phobius"/>
    </source>
</evidence>
<accession>A0A0M0K139</accession>
<keyword evidence="2" id="KW-0812">Transmembrane</keyword>
<keyword evidence="2" id="KW-0472">Membrane</keyword>
<gene>
    <name evidence="3" type="ORF">Ctob_008393</name>
</gene>
<dbReference type="AlphaFoldDB" id="A0A0M0K139"/>
<sequence length="139" mass="15480">MDFISSTYDSAVSAVHATPAEELYTSVFGDTPFSTFMTEWFPLSLTVILPVFCILISLICLPFEKKSLPRGIRVMKKIGMTIRADVRWVKSMSESKMRRIPKDLKGTKISPVKGKAEEEAIKKRAAEASKPGGKGGRFY</sequence>
<reference evidence="4" key="1">
    <citation type="journal article" date="2015" name="PLoS Genet.">
        <title>Genome Sequence and Transcriptome Analyses of Chrysochromulina tobin: Metabolic Tools for Enhanced Algal Fitness in the Prominent Order Prymnesiales (Haptophyceae).</title>
        <authorList>
            <person name="Hovde B.T."/>
            <person name="Deodato C.R."/>
            <person name="Hunsperger H.M."/>
            <person name="Ryken S.A."/>
            <person name="Yost W."/>
            <person name="Jha R.K."/>
            <person name="Patterson J."/>
            <person name="Monnat R.J. Jr."/>
            <person name="Barlow S.B."/>
            <person name="Starkenburg S.R."/>
            <person name="Cattolico R.A."/>
        </authorList>
    </citation>
    <scope>NUCLEOTIDE SEQUENCE</scope>
    <source>
        <strain evidence="4">CCMP291</strain>
    </source>
</reference>
<keyword evidence="2" id="KW-1133">Transmembrane helix</keyword>
<evidence type="ECO:0000313" key="3">
    <source>
        <dbReference type="EMBL" id="KOO32514.1"/>
    </source>
</evidence>
<protein>
    <submittedName>
        <fullName evidence="3">Uncharacterized protein</fullName>
    </submittedName>
</protein>
<keyword evidence="4" id="KW-1185">Reference proteome</keyword>
<name>A0A0M0K139_9EUKA</name>
<feature type="transmembrane region" description="Helical" evidence="2">
    <location>
        <begin position="40"/>
        <end position="63"/>
    </location>
</feature>
<feature type="region of interest" description="Disordered" evidence="1">
    <location>
        <begin position="120"/>
        <end position="139"/>
    </location>
</feature>